<proteinExistence type="predicted"/>
<protein>
    <recommendedName>
        <fullName evidence="1">HD-CE domain-containing protein</fullName>
    </recommendedName>
</protein>
<reference evidence="2 3" key="1">
    <citation type="submission" date="2018-08" db="EMBL/GenBank/DDBJ databases">
        <title>A genome reference for cultivated species of the human gut microbiota.</title>
        <authorList>
            <person name="Zou Y."/>
            <person name="Xue W."/>
            <person name="Luo G."/>
        </authorList>
    </citation>
    <scope>NUCLEOTIDE SEQUENCE [LARGE SCALE GENOMIC DNA]</scope>
    <source>
        <strain evidence="2 3">AF43-2</strain>
    </source>
</reference>
<dbReference type="Pfam" id="PF24391">
    <property type="entry name" value="HD-CE"/>
    <property type="match status" value="1"/>
</dbReference>
<organism evidence="2 3">
    <name type="scientific">Segatella copri</name>
    <dbReference type="NCBI Taxonomy" id="165179"/>
    <lineage>
        <taxon>Bacteria</taxon>
        <taxon>Pseudomonadati</taxon>
        <taxon>Bacteroidota</taxon>
        <taxon>Bacteroidia</taxon>
        <taxon>Bacteroidales</taxon>
        <taxon>Prevotellaceae</taxon>
        <taxon>Segatella</taxon>
    </lineage>
</organism>
<evidence type="ECO:0000313" key="2">
    <source>
        <dbReference type="EMBL" id="RHK47942.1"/>
    </source>
</evidence>
<sequence length="340" mass="39699">MSSLKNIELNAQEASSYDCFKEIDLLKIKDKLADILSHLRDNGSFKEYTQHDISHIDGMLKILEYLIPDKTKKIMHPADWMMLVLSVYFHDYGMLVTQDEVSSRNLDEAFLEYKETYSGMDNNTMTEDELYENYVRIHHADRIHDWLNIIAKEEECPTRYEAAIELLKGMLGSLDANILKSLAMLCKSHQQKMDEVFCLFRDKVDYPFSMAQETEANLLYVASLLRTADLLHINSERTPLVAMRIISPQNSYSKTEWDFQKSITRIRPKKEVNRDGKIDASIPLHTIEVIGSFKDEFAYQRLKEYLDYAEKELRETFKYCRVSQEDNSNELSFASKPHTP</sequence>
<dbReference type="InterPro" id="IPR056471">
    <property type="entry name" value="HD-CE"/>
</dbReference>
<accession>A0AA92WK05</accession>
<dbReference type="AlphaFoldDB" id="A0AA92WK05"/>
<gene>
    <name evidence="2" type="ORF">DW064_09935</name>
</gene>
<evidence type="ECO:0000313" key="3">
    <source>
        <dbReference type="Proteomes" id="UP000284562"/>
    </source>
</evidence>
<dbReference type="Proteomes" id="UP000284562">
    <property type="component" value="Unassembled WGS sequence"/>
</dbReference>
<dbReference type="EMBL" id="QRNN01000038">
    <property type="protein sequence ID" value="RHK47942.1"/>
    <property type="molecule type" value="Genomic_DNA"/>
</dbReference>
<comment type="caution">
    <text evidence="2">The sequence shown here is derived from an EMBL/GenBank/DDBJ whole genome shotgun (WGS) entry which is preliminary data.</text>
</comment>
<evidence type="ECO:0000259" key="1">
    <source>
        <dbReference type="Pfam" id="PF24391"/>
    </source>
</evidence>
<feature type="domain" description="HD-CE" evidence="1">
    <location>
        <begin position="45"/>
        <end position="314"/>
    </location>
</feature>
<name>A0AA92WK05_9BACT</name>